<keyword evidence="3 4" id="KW-0720">Serine protease</keyword>
<evidence type="ECO:0000256" key="4">
    <source>
        <dbReference type="PROSITE-ProRule" id="PRU01240"/>
    </source>
</evidence>
<protein>
    <recommendedName>
        <fullName evidence="5">Peptidase S8/S53 domain-containing protein</fullName>
    </recommendedName>
</protein>
<dbReference type="GO" id="GO:0006508">
    <property type="term" value="P:proteolysis"/>
    <property type="evidence" value="ECO:0007669"/>
    <property type="project" value="UniProtKB-KW"/>
</dbReference>
<dbReference type="InterPro" id="IPR036852">
    <property type="entry name" value="Peptidase_S8/S53_dom_sf"/>
</dbReference>
<keyword evidence="1 4" id="KW-0645">Protease</keyword>
<evidence type="ECO:0000256" key="1">
    <source>
        <dbReference type="ARBA" id="ARBA00022670"/>
    </source>
</evidence>
<organism evidence="6 7">
    <name type="scientific">Streptomyces lacrimifluminis</name>
    <dbReference type="NCBI Taxonomy" id="1500077"/>
    <lineage>
        <taxon>Bacteria</taxon>
        <taxon>Bacillati</taxon>
        <taxon>Actinomycetota</taxon>
        <taxon>Actinomycetes</taxon>
        <taxon>Kitasatosporales</taxon>
        <taxon>Streptomycetaceae</taxon>
        <taxon>Streptomyces</taxon>
    </lineage>
</organism>
<sequence>MCEDWAGYSTVVGPRWEIEWLIGRWETLRTPDRLRIERPTMVRFHDVHREAAHRFEDAWSPAIAVAHHPPGLGMRATAQLQAELMRGPRGRSAFWDAHPPYHEGPHLVWEPGYRFRSAQQGVAGIPDDAFNADGLDALVQSAPAVPSGPTANGHRVAVLDTGVRGAAHDMIDFINCHDVGITTTPAADPHGHGTAVAAVITAVRSSADIHPLRVLREDNQGESYEVLAGLVYTLWSGEYDLVNASLTTDVSGQCATSLGRSVDYLLSYCSAEVAPPVLVAAAGNWGWAQTSGYPACLPDAVVALATDDTGARASYNCTPPPGAITEEAYGGSDAQPLGTLPDGTRLFGTSFAAAAVSGAYLP</sequence>
<gene>
    <name evidence="6" type="ORF">GCM10012282_78670</name>
</gene>
<dbReference type="InterPro" id="IPR015500">
    <property type="entry name" value="Peptidase_S8_subtilisin-rel"/>
</dbReference>
<proteinExistence type="inferred from homology"/>
<comment type="similarity">
    <text evidence="4">Belongs to the peptidase S8 family.</text>
</comment>
<evidence type="ECO:0000313" key="7">
    <source>
        <dbReference type="Proteomes" id="UP000625682"/>
    </source>
</evidence>
<dbReference type="Gene3D" id="3.40.50.200">
    <property type="entry name" value="Peptidase S8/S53 domain"/>
    <property type="match status" value="1"/>
</dbReference>
<reference evidence="6" key="2">
    <citation type="submission" date="2020-09" db="EMBL/GenBank/DDBJ databases">
        <authorList>
            <person name="Sun Q."/>
            <person name="Zhou Y."/>
        </authorList>
    </citation>
    <scope>NUCLEOTIDE SEQUENCE</scope>
    <source>
        <strain evidence="6">CGMCC 4.7272</strain>
    </source>
</reference>
<evidence type="ECO:0000313" key="6">
    <source>
        <dbReference type="EMBL" id="GGJ70065.1"/>
    </source>
</evidence>
<keyword evidence="7" id="KW-1185">Reference proteome</keyword>
<dbReference type="PRINTS" id="PR00723">
    <property type="entry name" value="SUBTILISIN"/>
</dbReference>
<evidence type="ECO:0000259" key="5">
    <source>
        <dbReference type="Pfam" id="PF00082"/>
    </source>
</evidence>
<dbReference type="SUPFAM" id="SSF52743">
    <property type="entry name" value="Subtilisin-like"/>
    <property type="match status" value="1"/>
</dbReference>
<feature type="domain" description="Peptidase S8/S53" evidence="5">
    <location>
        <begin position="153"/>
        <end position="359"/>
    </location>
</feature>
<keyword evidence="2 4" id="KW-0378">Hydrolase</keyword>
<name>A0A917UN29_9ACTN</name>
<comment type="caution">
    <text evidence="6">The sequence shown here is derived from an EMBL/GenBank/DDBJ whole genome shotgun (WGS) entry which is preliminary data.</text>
</comment>
<dbReference type="AlphaFoldDB" id="A0A917UN29"/>
<evidence type="ECO:0000256" key="3">
    <source>
        <dbReference type="ARBA" id="ARBA00022825"/>
    </source>
</evidence>
<dbReference type="CDD" id="cd00306">
    <property type="entry name" value="Peptidases_S8_S53"/>
    <property type="match status" value="1"/>
</dbReference>
<dbReference type="Pfam" id="PF00082">
    <property type="entry name" value="Peptidase_S8"/>
    <property type="match status" value="1"/>
</dbReference>
<dbReference type="GO" id="GO:0004252">
    <property type="term" value="F:serine-type endopeptidase activity"/>
    <property type="evidence" value="ECO:0007669"/>
    <property type="project" value="UniProtKB-UniRule"/>
</dbReference>
<reference evidence="6" key="1">
    <citation type="journal article" date="2014" name="Int. J. Syst. Evol. Microbiol.">
        <title>Complete genome sequence of Corynebacterium casei LMG S-19264T (=DSM 44701T), isolated from a smear-ripened cheese.</title>
        <authorList>
            <consortium name="US DOE Joint Genome Institute (JGI-PGF)"/>
            <person name="Walter F."/>
            <person name="Albersmeier A."/>
            <person name="Kalinowski J."/>
            <person name="Ruckert C."/>
        </authorList>
    </citation>
    <scope>NUCLEOTIDE SEQUENCE</scope>
    <source>
        <strain evidence="6">CGMCC 4.7272</strain>
    </source>
</reference>
<dbReference type="Proteomes" id="UP000625682">
    <property type="component" value="Unassembled WGS sequence"/>
</dbReference>
<feature type="active site" description="Charge relay system" evidence="4">
    <location>
        <position position="192"/>
    </location>
</feature>
<dbReference type="RefSeq" id="WP_189152185.1">
    <property type="nucleotide sequence ID" value="NZ_BAABER010000057.1"/>
</dbReference>
<dbReference type="EMBL" id="BMMU01000057">
    <property type="protein sequence ID" value="GGJ70065.1"/>
    <property type="molecule type" value="Genomic_DNA"/>
</dbReference>
<dbReference type="InterPro" id="IPR000209">
    <property type="entry name" value="Peptidase_S8/S53_dom"/>
</dbReference>
<feature type="active site" description="Charge relay system" evidence="4">
    <location>
        <position position="350"/>
    </location>
</feature>
<accession>A0A917UN29</accession>
<evidence type="ECO:0000256" key="2">
    <source>
        <dbReference type="ARBA" id="ARBA00022801"/>
    </source>
</evidence>
<feature type="active site" description="Charge relay system" evidence="4">
    <location>
        <position position="160"/>
    </location>
</feature>
<dbReference type="PROSITE" id="PS51892">
    <property type="entry name" value="SUBTILASE"/>
    <property type="match status" value="1"/>
</dbReference>